<dbReference type="InterPro" id="IPR007110">
    <property type="entry name" value="Ig-like_dom"/>
</dbReference>
<dbReference type="Gene3D" id="2.60.40.10">
    <property type="entry name" value="Immunoglobulins"/>
    <property type="match status" value="1"/>
</dbReference>
<dbReference type="InterPro" id="IPR003599">
    <property type="entry name" value="Ig_sub"/>
</dbReference>
<evidence type="ECO:0000313" key="9">
    <source>
        <dbReference type="Proteomes" id="UP001558613"/>
    </source>
</evidence>
<organism evidence="8 9">
    <name type="scientific">Cirrhinus molitorella</name>
    <name type="common">mud carp</name>
    <dbReference type="NCBI Taxonomy" id="172907"/>
    <lineage>
        <taxon>Eukaryota</taxon>
        <taxon>Metazoa</taxon>
        <taxon>Chordata</taxon>
        <taxon>Craniata</taxon>
        <taxon>Vertebrata</taxon>
        <taxon>Euteleostomi</taxon>
        <taxon>Actinopterygii</taxon>
        <taxon>Neopterygii</taxon>
        <taxon>Teleostei</taxon>
        <taxon>Ostariophysi</taxon>
        <taxon>Cypriniformes</taxon>
        <taxon>Cyprinidae</taxon>
        <taxon>Labeoninae</taxon>
        <taxon>Labeonini</taxon>
        <taxon>Cirrhinus</taxon>
    </lineage>
</organism>
<dbReference type="InterPro" id="IPR051287">
    <property type="entry name" value="TCR_variable_region"/>
</dbReference>
<feature type="compositionally biased region" description="Basic and acidic residues" evidence="6">
    <location>
        <begin position="33"/>
        <end position="56"/>
    </location>
</feature>
<feature type="region of interest" description="Disordered" evidence="6">
    <location>
        <begin position="20"/>
        <end position="56"/>
    </location>
</feature>
<reference evidence="8 9" key="1">
    <citation type="submission" date="2023-09" db="EMBL/GenBank/DDBJ databases">
        <authorList>
            <person name="Wang M."/>
        </authorList>
    </citation>
    <scope>NUCLEOTIDE SEQUENCE [LARGE SCALE GENOMIC DNA]</scope>
    <source>
        <strain evidence="8">GT-2023</strain>
        <tissue evidence="8">Liver</tissue>
    </source>
</reference>
<accession>A0ABR3NVJ7</accession>
<evidence type="ECO:0000313" key="8">
    <source>
        <dbReference type="EMBL" id="KAL1280611.1"/>
    </source>
</evidence>
<proteinExistence type="predicted"/>
<evidence type="ECO:0000256" key="4">
    <source>
        <dbReference type="ARBA" id="ARBA00023319"/>
    </source>
</evidence>
<dbReference type="PROSITE" id="PS50835">
    <property type="entry name" value="IG_LIKE"/>
    <property type="match status" value="1"/>
</dbReference>
<keyword evidence="9" id="KW-1185">Reference proteome</keyword>
<dbReference type="InterPro" id="IPR013783">
    <property type="entry name" value="Ig-like_fold"/>
</dbReference>
<feature type="domain" description="Ig-like" evidence="7">
    <location>
        <begin position="34"/>
        <end position="151"/>
    </location>
</feature>
<evidence type="ECO:0000256" key="1">
    <source>
        <dbReference type="ARBA" id="ARBA00022729"/>
    </source>
</evidence>
<dbReference type="InterPro" id="IPR036179">
    <property type="entry name" value="Ig-like_dom_sf"/>
</dbReference>
<dbReference type="PANTHER" id="PTHR19367">
    <property type="entry name" value="T-CELL RECEPTOR ALPHA CHAIN V REGION"/>
    <property type="match status" value="1"/>
</dbReference>
<dbReference type="EMBL" id="JAYMGO010000002">
    <property type="protein sequence ID" value="KAL1280611.1"/>
    <property type="molecule type" value="Genomic_DNA"/>
</dbReference>
<dbReference type="PANTHER" id="PTHR19367:SF18">
    <property type="entry name" value="T CELL RECEPTOR ALPHA VARIABLE 16"/>
    <property type="match status" value="1"/>
</dbReference>
<protein>
    <recommendedName>
        <fullName evidence="7">Ig-like domain-containing protein</fullName>
    </recommendedName>
</protein>
<evidence type="ECO:0000256" key="5">
    <source>
        <dbReference type="ARBA" id="ARBA00043266"/>
    </source>
</evidence>
<dbReference type="Proteomes" id="UP001558613">
    <property type="component" value="Unassembled WGS sequence"/>
</dbReference>
<dbReference type="Pfam" id="PF07686">
    <property type="entry name" value="V-set"/>
    <property type="match status" value="1"/>
</dbReference>
<keyword evidence="3" id="KW-0675">Receptor</keyword>
<dbReference type="SMART" id="SM00406">
    <property type="entry name" value="IGv"/>
    <property type="match status" value="1"/>
</dbReference>
<sequence length="160" mass="18297">MNSNKMTVVYETDLICSPKELSGRGASNGDTITPDKTEEFAAEECRGEESVDQPEKHIAEFEGSSVTLHCKYETTSPQPELFWYIQKENDFPKYILRRNKYGGEDNDAQFQERFDSEVSSDLVPLTIKNLHVSDSAVYYCALRPTMNKTHSTLIQKQRKC</sequence>
<keyword evidence="2" id="KW-1064">Adaptive immunity</keyword>
<dbReference type="SMART" id="SM00409">
    <property type="entry name" value="IG"/>
    <property type="match status" value="1"/>
</dbReference>
<keyword evidence="4" id="KW-0393">Immunoglobulin domain</keyword>
<comment type="caution">
    <text evidence="8">The sequence shown here is derived from an EMBL/GenBank/DDBJ whole genome shotgun (WGS) entry which is preliminary data.</text>
</comment>
<evidence type="ECO:0000256" key="3">
    <source>
        <dbReference type="ARBA" id="ARBA00023170"/>
    </source>
</evidence>
<keyword evidence="1" id="KW-0732">Signal</keyword>
<keyword evidence="5" id="KW-1279">T cell receptor</keyword>
<evidence type="ECO:0000256" key="6">
    <source>
        <dbReference type="SAM" id="MobiDB-lite"/>
    </source>
</evidence>
<name>A0ABR3NVJ7_9TELE</name>
<dbReference type="SUPFAM" id="SSF48726">
    <property type="entry name" value="Immunoglobulin"/>
    <property type="match status" value="1"/>
</dbReference>
<dbReference type="InterPro" id="IPR013106">
    <property type="entry name" value="Ig_V-set"/>
</dbReference>
<evidence type="ECO:0000256" key="2">
    <source>
        <dbReference type="ARBA" id="ARBA00023130"/>
    </source>
</evidence>
<keyword evidence="5" id="KW-0391">Immunity</keyword>
<gene>
    <name evidence="8" type="ORF">QQF64_015211</name>
</gene>
<evidence type="ECO:0000259" key="7">
    <source>
        <dbReference type="PROSITE" id="PS50835"/>
    </source>
</evidence>